<dbReference type="FunFam" id="3.40.50.300:FF:000079">
    <property type="entry name" value="probable ATP-dependent RNA helicase DDX17"/>
    <property type="match status" value="1"/>
</dbReference>
<dbReference type="EMBL" id="UYYA01000125">
    <property type="protein sequence ID" value="VDM52568.1"/>
    <property type="molecule type" value="Genomic_DNA"/>
</dbReference>
<dbReference type="GO" id="GO:0005524">
    <property type="term" value="F:ATP binding"/>
    <property type="evidence" value="ECO:0007669"/>
    <property type="project" value="UniProtKB-KW"/>
</dbReference>
<evidence type="ECO:0000259" key="10">
    <source>
        <dbReference type="PROSITE" id="PS51192"/>
    </source>
</evidence>
<feature type="short sequence motif" description="Q motif" evidence="7">
    <location>
        <begin position="258"/>
        <end position="286"/>
    </location>
</feature>
<name>A0A0R3PBC9_ANGCS</name>
<evidence type="ECO:0000256" key="3">
    <source>
        <dbReference type="ARBA" id="ARBA00022801"/>
    </source>
</evidence>
<evidence type="ECO:0000313" key="13">
    <source>
        <dbReference type="EMBL" id="VDM52568.1"/>
    </source>
</evidence>
<protein>
    <recommendedName>
        <fullName evidence="1">RNA helicase</fullName>
        <ecNumber evidence="1">3.6.4.13</ecNumber>
    </recommendedName>
</protein>
<dbReference type="InterPro" id="IPR001650">
    <property type="entry name" value="Helicase_C-like"/>
</dbReference>
<dbReference type="STRING" id="334426.A0A0R3PBC9"/>
<dbReference type="InterPro" id="IPR011545">
    <property type="entry name" value="DEAD/DEAH_box_helicase_dom"/>
</dbReference>
<evidence type="ECO:0000259" key="11">
    <source>
        <dbReference type="PROSITE" id="PS51194"/>
    </source>
</evidence>
<dbReference type="Pfam" id="PF00270">
    <property type="entry name" value="DEAD"/>
    <property type="match status" value="1"/>
</dbReference>
<evidence type="ECO:0000256" key="1">
    <source>
        <dbReference type="ARBA" id="ARBA00012552"/>
    </source>
</evidence>
<dbReference type="PROSITE" id="PS51192">
    <property type="entry name" value="HELICASE_ATP_BIND_1"/>
    <property type="match status" value="1"/>
</dbReference>
<dbReference type="CDD" id="cd17952">
    <property type="entry name" value="DEADc_DDX42"/>
    <property type="match status" value="1"/>
</dbReference>
<organism evidence="15">
    <name type="scientific">Angiostrongylus costaricensis</name>
    <name type="common">Nematode worm</name>
    <dbReference type="NCBI Taxonomy" id="334426"/>
    <lineage>
        <taxon>Eukaryota</taxon>
        <taxon>Metazoa</taxon>
        <taxon>Ecdysozoa</taxon>
        <taxon>Nematoda</taxon>
        <taxon>Chromadorea</taxon>
        <taxon>Rhabditida</taxon>
        <taxon>Rhabditina</taxon>
        <taxon>Rhabditomorpha</taxon>
        <taxon>Strongyloidea</taxon>
        <taxon>Metastrongylidae</taxon>
        <taxon>Angiostrongylus</taxon>
    </lineage>
</organism>
<feature type="domain" description="DEAD-box RNA helicase Q" evidence="12">
    <location>
        <begin position="258"/>
        <end position="286"/>
    </location>
</feature>
<dbReference type="AlphaFoldDB" id="A0A0R3PBC9"/>
<evidence type="ECO:0000256" key="4">
    <source>
        <dbReference type="ARBA" id="ARBA00022806"/>
    </source>
</evidence>
<evidence type="ECO:0000256" key="6">
    <source>
        <dbReference type="ARBA" id="ARBA00047984"/>
    </source>
</evidence>
<keyword evidence="2 8" id="KW-0547">Nucleotide-binding</keyword>
<dbReference type="OrthoDB" id="196131at2759"/>
<dbReference type="EC" id="3.6.4.13" evidence="1"/>
<dbReference type="SUPFAM" id="SSF52540">
    <property type="entry name" value="P-loop containing nucleoside triphosphate hydrolases"/>
    <property type="match status" value="2"/>
</dbReference>
<feature type="compositionally biased region" description="Acidic residues" evidence="9">
    <location>
        <begin position="86"/>
        <end position="96"/>
    </location>
</feature>
<dbReference type="PROSITE" id="PS51195">
    <property type="entry name" value="Q_MOTIF"/>
    <property type="match status" value="1"/>
</dbReference>
<evidence type="ECO:0000259" key="12">
    <source>
        <dbReference type="PROSITE" id="PS51195"/>
    </source>
</evidence>
<feature type="domain" description="Helicase ATP-binding" evidence="10">
    <location>
        <begin position="289"/>
        <end position="465"/>
    </location>
</feature>
<gene>
    <name evidence="13" type="ORF">ACOC_LOCUS983</name>
</gene>
<proteinExistence type="inferred from homology"/>
<dbReference type="OMA" id="FSMDANC"/>
<dbReference type="GO" id="GO:0003724">
    <property type="term" value="F:RNA helicase activity"/>
    <property type="evidence" value="ECO:0007669"/>
    <property type="project" value="UniProtKB-EC"/>
</dbReference>
<evidence type="ECO:0000256" key="8">
    <source>
        <dbReference type="RuleBase" id="RU000492"/>
    </source>
</evidence>
<keyword evidence="14" id="KW-1185">Reference proteome</keyword>
<dbReference type="WBParaSite" id="ACOC_0000098201-mRNA-1">
    <property type="protein sequence ID" value="ACOC_0000098201-mRNA-1"/>
    <property type="gene ID" value="ACOC_0000098201"/>
</dbReference>
<evidence type="ECO:0000313" key="14">
    <source>
        <dbReference type="Proteomes" id="UP000267027"/>
    </source>
</evidence>
<dbReference type="Gene3D" id="3.40.50.300">
    <property type="entry name" value="P-loop containing nucleotide triphosphate hydrolases"/>
    <property type="match status" value="2"/>
</dbReference>
<dbReference type="Pfam" id="PF00271">
    <property type="entry name" value="Helicase_C"/>
    <property type="match status" value="1"/>
</dbReference>
<dbReference type="PANTHER" id="PTHR47958">
    <property type="entry name" value="ATP-DEPENDENT RNA HELICASE DBP3"/>
    <property type="match status" value="1"/>
</dbReference>
<evidence type="ECO:0000256" key="7">
    <source>
        <dbReference type="PROSITE-ProRule" id="PRU00552"/>
    </source>
</evidence>
<reference evidence="13 14" key="2">
    <citation type="submission" date="2018-11" db="EMBL/GenBank/DDBJ databases">
        <authorList>
            <consortium name="Pathogen Informatics"/>
        </authorList>
    </citation>
    <scope>NUCLEOTIDE SEQUENCE [LARGE SCALE GENOMIC DNA]</scope>
    <source>
        <strain evidence="13 14">Costa Rica</strain>
    </source>
</reference>
<dbReference type="GO" id="GO:0016787">
    <property type="term" value="F:hydrolase activity"/>
    <property type="evidence" value="ECO:0007669"/>
    <property type="project" value="UniProtKB-KW"/>
</dbReference>
<sequence>MSYRGSYQSRFVSASSSGSSQIYHLGSMNSVPPPQSLVTSTAPTLVGGVYMSAREREKKKEEEYANLMCYGAKTEKDARKKRIYDDEYLEGEDSDEEKSSSQMKAIQPVDDEEDELDAFMAEIDAQASKDKAISVQKEKDRVSGKDADADKKGIGRADIDDEDMQESYFKYLEEHKEKVGNDEEEYEYDEDGNVIWTWKKVIDPLPAIDHSTVDYQEFNKDFYVEHDEIKKLNHVEVVRLREQLGIRVGGFHPPKPICSFAHFGFDKQLMDTIRKSEYEQPTPIQAQAIPSALSGRDVLGIAKTGSGKTAAYLWPAIVHIMDQPNLNHGDGPIALIVVPTRELAIQVYQEAKRFCKVYNINVICAYGGGSKWEQSNELKSEGAELVVCTPGRIIDLVKIGATNFSRTTFLVFDEADRMFDMGFEAQVKSISDHVRPDRQCLMFSATFKHKVERLARDALCDPVRIVQGEVGEANADVMQTVEVLPRQDTKWVWLTQRLVNFSSMGKVLIFVTKKVNAEDLAKKLKARDFELVLLHGDMLQHERNEHLQAFRKKINIMVATDVAARGLDIPEIRTVVNYDLARDIDTHVHRIGRTGRAGTIHPIVYHFFRGSTNKHLKEFIVPRIDFLLTSALEYECVVFLFSNREVFKQHTFTSIKTQYNTTLADAKRFNNTYKKTKNSLVIT</sequence>
<dbReference type="InterPro" id="IPR014014">
    <property type="entry name" value="RNA_helicase_DEAD_Q_motif"/>
</dbReference>
<evidence type="ECO:0000256" key="5">
    <source>
        <dbReference type="ARBA" id="ARBA00022840"/>
    </source>
</evidence>
<comment type="similarity">
    <text evidence="8">Belongs to the DEAD box helicase family.</text>
</comment>
<keyword evidence="3 8" id="KW-0378">Hydrolase</keyword>
<dbReference type="GO" id="GO:0003676">
    <property type="term" value="F:nucleic acid binding"/>
    <property type="evidence" value="ECO:0007669"/>
    <property type="project" value="InterPro"/>
</dbReference>
<evidence type="ECO:0000256" key="9">
    <source>
        <dbReference type="SAM" id="MobiDB-lite"/>
    </source>
</evidence>
<feature type="region of interest" description="Disordered" evidence="9">
    <location>
        <begin position="76"/>
        <end position="108"/>
    </location>
</feature>
<keyword evidence="5 8" id="KW-0067">ATP-binding</keyword>
<dbReference type="PROSITE" id="PS51194">
    <property type="entry name" value="HELICASE_CTER"/>
    <property type="match status" value="1"/>
</dbReference>
<feature type="domain" description="Helicase C-terminal" evidence="11">
    <location>
        <begin position="493"/>
        <end position="635"/>
    </location>
</feature>
<dbReference type="SMART" id="SM00487">
    <property type="entry name" value="DEXDc"/>
    <property type="match status" value="1"/>
</dbReference>
<dbReference type="Proteomes" id="UP000267027">
    <property type="component" value="Unassembled WGS sequence"/>
</dbReference>
<evidence type="ECO:0000256" key="2">
    <source>
        <dbReference type="ARBA" id="ARBA00022741"/>
    </source>
</evidence>
<evidence type="ECO:0000313" key="15">
    <source>
        <dbReference type="WBParaSite" id="ACOC_0000098201-mRNA-1"/>
    </source>
</evidence>
<dbReference type="GO" id="GO:0043186">
    <property type="term" value="C:P granule"/>
    <property type="evidence" value="ECO:0007669"/>
    <property type="project" value="UniProtKB-ARBA"/>
</dbReference>
<dbReference type="InterPro" id="IPR000629">
    <property type="entry name" value="RNA-helicase_DEAD-box_CS"/>
</dbReference>
<dbReference type="PROSITE" id="PS00039">
    <property type="entry name" value="DEAD_ATP_HELICASE"/>
    <property type="match status" value="1"/>
</dbReference>
<dbReference type="SMART" id="SM00490">
    <property type="entry name" value="HELICc"/>
    <property type="match status" value="1"/>
</dbReference>
<dbReference type="CDD" id="cd18787">
    <property type="entry name" value="SF2_C_DEAD"/>
    <property type="match status" value="1"/>
</dbReference>
<comment type="catalytic activity">
    <reaction evidence="6">
        <text>ATP + H2O = ADP + phosphate + H(+)</text>
        <dbReference type="Rhea" id="RHEA:13065"/>
        <dbReference type="ChEBI" id="CHEBI:15377"/>
        <dbReference type="ChEBI" id="CHEBI:15378"/>
        <dbReference type="ChEBI" id="CHEBI:30616"/>
        <dbReference type="ChEBI" id="CHEBI:43474"/>
        <dbReference type="ChEBI" id="CHEBI:456216"/>
        <dbReference type="EC" id="3.6.4.13"/>
    </reaction>
</comment>
<dbReference type="InterPro" id="IPR027417">
    <property type="entry name" value="P-loop_NTPase"/>
</dbReference>
<accession>A0A0R3PBC9</accession>
<keyword evidence="4 8" id="KW-0347">Helicase</keyword>
<reference evidence="15" key="1">
    <citation type="submission" date="2017-02" db="UniProtKB">
        <authorList>
            <consortium name="WormBaseParasite"/>
        </authorList>
    </citation>
    <scope>IDENTIFICATION</scope>
</reference>
<feature type="region of interest" description="Disordered" evidence="9">
    <location>
        <begin position="130"/>
        <end position="154"/>
    </location>
</feature>
<dbReference type="InterPro" id="IPR014001">
    <property type="entry name" value="Helicase_ATP-bd"/>
</dbReference>